<accession>U1HNP3</accession>
<dbReference type="AlphaFoldDB" id="U1HNP3"/>
<dbReference type="Proteomes" id="UP000019373">
    <property type="component" value="Unassembled WGS sequence"/>
</dbReference>
<sequence>MTKRVVKRHMTRGALGVESGSKDRLKRRQMSRSLELILTPFYPRKRSGPSGTSFLDLPSKLRQYVYLETGLAQGALFHLNNPRPKRDDLDYHDDSLPTRPDWDIEDDCKGSLIANNLLLVSRTVSKEVSHLFYSGNRFRIHYTEDYGLHRLLNLSDKAFNSMTYLATLLNSCPAGYDIDGVCCSKNGHQCIRHRPCKHMHQKPLNNTSRRDQRVIAQWQQTEKRIAASIQPSHMSLYLICEVVNLQTAQKIAQPFFEMPSLKNCGIRLGRPIDQFDSHFRYQDLPKEIRLLRWMVARNAFALLLCPMRCTKSGQGCFCSRKHAAASTDCRYFHNPSAIFQVCRSTREESLRVFCSKSHFVIRPRRGFLSIADVTYNVPEVHLFLARTRDGLPYLQSLEIAFPPVLESYFDLQEEGLQAWIDALKLLETEAMLPNLTIKIHMFRTPGELFQLNRLTHIPGFEEKAFTLVNQVVGPTTRLQGLKDCFVLGMAL</sequence>
<dbReference type="HOGENOM" id="CLU_021744_0_0_1"/>
<dbReference type="OMA" id="HEHVESG"/>
<dbReference type="GeneID" id="19242347"/>
<proteinExistence type="predicted"/>
<reference evidence="2" key="1">
    <citation type="journal article" date="2014" name="BMC Genomics">
        <title>Genome characteristics reveal the impact of lichenization on lichen-forming fungus Endocarpon pusillum Hedwig (Verrucariales, Ascomycota).</title>
        <authorList>
            <person name="Wang Y.-Y."/>
            <person name="Liu B."/>
            <person name="Zhang X.-Y."/>
            <person name="Zhou Q.-M."/>
            <person name="Zhang T."/>
            <person name="Li H."/>
            <person name="Yu Y.-F."/>
            <person name="Zhang X.-L."/>
            <person name="Hao X.-Y."/>
            <person name="Wang M."/>
            <person name="Wang L."/>
            <person name="Wei J.-C."/>
        </authorList>
    </citation>
    <scope>NUCLEOTIDE SEQUENCE [LARGE SCALE GENOMIC DNA]</scope>
    <source>
        <strain evidence="2">Z07020 / HMAS-L-300199</strain>
    </source>
</reference>
<dbReference type="OrthoDB" id="2099276at2759"/>
<keyword evidence="2" id="KW-1185">Reference proteome</keyword>
<dbReference type="PANTHER" id="PTHR42085">
    <property type="entry name" value="F-BOX DOMAIN-CONTAINING PROTEIN"/>
    <property type="match status" value="1"/>
</dbReference>
<evidence type="ECO:0000313" key="2">
    <source>
        <dbReference type="Proteomes" id="UP000019373"/>
    </source>
</evidence>
<dbReference type="PANTHER" id="PTHR42085:SF6">
    <property type="entry name" value="F-BOX DOMAIN-CONTAINING PROTEIN"/>
    <property type="match status" value="1"/>
</dbReference>
<protein>
    <submittedName>
        <fullName evidence="1">Uncharacterized protein</fullName>
    </submittedName>
</protein>
<organism evidence="1 2">
    <name type="scientific">Endocarpon pusillum (strain Z07020 / HMAS-L-300199)</name>
    <name type="common">Lichen-forming fungus</name>
    <dbReference type="NCBI Taxonomy" id="1263415"/>
    <lineage>
        <taxon>Eukaryota</taxon>
        <taxon>Fungi</taxon>
        <taxon>Dikarya</taxon>
        <taxon>Ascomycota</taxon>
        <taxon>Pezizomycotina</taxon>
        <taxon>Eurotiomycetes</taxon>
        <taxon>Chaetothyriomycetidae</taxon>
        <taxon>Verrucariales</taxon>
        <taxon>Verrucariaceae</taxon>
        <taxon>Endocarpon</taxon>
    </lineage>
</organism>
<name>U1HNP3_ENDPU</name>
<dbReference type="EMBL" id="KE721155">
    <property type="protein sequence ID" value="ERF71995.1"/>
    <property type="molecule type" value="Genomic_DNA"/>
</dbReference>
<dbReference type="eggNOG" id="ENOG502SYM4">
    <property type="taxonomic scope" value="Eukaryota"/>
</dbReference>
<gene>
    <name evidence="1" type="ORF">EPUS_07465</name>
</gene>
<dbReference type="RefSeq" id="XP_007802380.1">
    <property type="nucleotide sequence ID" value="XM_007804189.1"/>
</dbReference>
<evidence type="ECO:0000313" key="1">
    <source>
        <dbReference type="EMBL" id="ERF71995.1"/>
    </source>
</evidence>
<dbReference type="InterPro" id="IPR038883">
    <property type="entry name" value="AN11006-like"/>
</dbReference>